<name>A0A1E4SCR0_9ASCO</name>
<feature type="compositionally biased region" description="Polar residues" evidence="9">
    <location>
        <begin position="11"/>
        <end position="22"/>
    </location>
</feature>
<dbReference type="SUPFAM" id="SSF69065">
    <property type="entry name" value="RNase III domain-like"/>
    <property type="match status" value="1"/>
</dbReference>
<keyword evidence="7 8" id="KW-0694">RNA-binding</keyword>
<comment type="catalytic activity">
    <reaction evidence="1">
        <text>Endonucleolytic cleavage to 5'-phosphomonoester.</text>
        <dbReference type="EC" id="3.1.26.3"/>
    </reaction>
</comment>
<keyword evidence="13" id="KW-1185">Reference proteome</keyword>
<dbReference type="PROSITE" id="PS50137">
    <property type="entry name" value="DS_RBD"/>
    <property type="match status" value="1"/>
</dbReference>
<dbReference type="Pfam" id="PF00035">
    <property type="entry name" value="dsrm"/>
    <property type="match status" value="2"/>
</dbReference>
<evidence type="ECO:0000259" key="10">
    <source>
        <dbReference type="PROSITE" id="PS50137"/>
    </source>
</evidence>
<keyword evidence="5" id="KW-0255">Endonuclease</keyword>
<dbReference type="InterPro" id="IPR036389">
    <property type="entry name" value="RNase_III_sf"/>
</dbReference>
<evidence type="ECO:0000256" key="8">
    <source>
        <dbReference type="PROSITE-ProRule" id="PRU00266"/>
    </source>
</evidence>
<dbReference type="InterPro" id="IPR011907">
    <property type="entry name" value="RNase_III"/>
</dbReference>
<dbReference type="InterPro" id="IPR040540">
    <property type="entry name" value="RNase_3_N"/>
</dbReference>
<comment type="similarity">
    <text evidence="2">Belongs to the ribonuclease III family.</text>
</comment>
<dbReference type="RefSeq" id="XP_020062370.1">
    <property type="nucleotide sequence ID" value="XM_020210586.1"/>
</dbReference>
<reference evidence="13" key="1">
    <citation type="submission" date="2016-05" db="EMBL/GenBank/DDBJ databases">
        <title>Comparative genomics of biotechnologically important yeasts.</title>
        <authorList>
            <consortium name="DOE Joint Genome Institute"/>
            <person name="Riley R."/>
            <person name="Haridas S."/>
            <person name="Wolfe K.H."/>
            <person name="Lopes M.R."/>
            <person name="Hittinger C.T."/>
            <person name="Goker M."/>
            <person name="Salamov A."/>
            <person name="Wisecaver J."/>
            <person name="Long T.M."/>
            <person name="Aerts A.L."/>
            <person name="Barry K."/>
            <person name="Choi C."/>
            <person name="Clum A."/>
            <person name="Coughlan A.Y."/>
            <person name="Deshpande S."/>
            <person name="Douglass A.P."/>
            <person name="Hanson S.J."/>
            <person name="Klenk H.-P."/>
            <person name="Labutti K."/>
            <person name="Lapidus A."/>
            <person name="Lindquist E."/>
            <person name="Lipzen A."/>
            <person name="Meier-Kolthoff J.P."/>
            <person name="Ohm R.A."/>
            <person name="Otillar R.P."/>
            <person name="Pangilinan J."/>
            <person name="Peng Y."/>
            <person name="Rokas A."/>
            <person name="Rosa C.A."/>
            <person name="Scheuner C."/>
            <person name="Sibirny A.A."/>
            <person name="Slot J.C."/>
            <person name="Stielow J.B."/>
            <person name="Sun H."/>
            <person name="Kurtzman C.P."/>
            <person name="Blackwell M."/>
            <person name="Grigoriev I.V."/>
            <person name="Jeffries T.W."/>
        </authorList>
    </citation>
    <scope>NUCLEOTIDE SEQUENCE [LARGE SCALE GENOMIC DNA]</scope>
    <source>
        <strain evidence="13">NRRL Y-17324</strain>
    </source>
</reference>
<dbReference type="CDD" id="cd19876">
    <property type="entry name" value="DSRM_RNT1p-like"/>
    <property type="match status" value="1"/>
</dbReference>
<evidence type="ECO:0000256" key="5">
    <source>
        <dbReference type="ARBA" id="ARBA00022759"/>
    </source>
</evidence>
<dbReference type="GO" id="GO:0006364">
    <property type="term" value="P:rRNA processing"/>
    <property type="evidence" value="ECO:0007669"/>
    <property type="project" value="InterPro"/>
</dbReference>
<evidence type="ECO:0000256" key="1">
    <source>
        <dbReference type="ARBA" id="ARBA00000109"/>
    </source>
</evidence>
<dbReference type="Gene3D" id="3.30.160.20">
    <property type="match status" value="2"/>
</dbReference>
<evidence type="ECO:0000313" key="12">
    <source>
        <dbReference type="EMBL" id="ODV77248.1"/>
    </source>
</evidence>
<feature type="region of interest" description="Disordered" evidence="9">
    <location>
        <begin position="1"/>
        <end position="22"/>
    </location>
</feature>
<evidence type="ECO:0000256" key="4">
    <source>
        <dbReference type="ARBA" id="ARBA00022722"/>
    </source>
</evidence>
<dbReference type="FunFam" id="1.10.1520.10:FF:000001">
    <property type="entry name" value="Ribonuclease 3"/>
    <property type="match status" value="1"/>
</dbReference>
<feature type="domain" description="DRBM" evidence="10">
    <location>
        <begin position="310"/>
        <end position="377"/>
    </location>
</feature>
<feature type="compositionally biased region" description="Basic and acidic residues" evidence="9">
    <location>
        <begin position="1"/>
        <end position="10"/>
    </location>
</feature>
<dbReference type="PANTHER" id="PTHR11207">
    <property type="entry name" value="RIBONUCLEASE III"/>
    <property type="match status" value="1"/>
</dbReference>
<dbReference type="PROSITE" id="PS00517">
    <property type="entry name" value="RNASE_3_1"/>
    <property type="match status" value="1"/>
</dbReference>
<dbReference type="PROSITE" id="PS50142">
    <property type="entry name" value="RNASE_3_2"/>
    <property type="match status" value="1"/>
</dbReference>
<gene>
    <name evidence="12" type="ORF">CANTADRAFT_56397</name>
</gene>
<dbReference type="GeneID" id="30984722"/>
<dbReference type="GO" id="GO:0030847">
    <property type="term" value="P:termination of RNA polymerase II transcription, exosome-dependent"/>
    <property type="evidence" value="ECO:0007669"/>
    <property type="project" value="UniProtKB-ARBA"/>
</dbReference>
<dbReference type="AlphaFoldDB" id="A0A1E4SCR0"/>
<evidence type="ECO:0000256" key="7">
    <source>
        <dbReference type="ARBA" id="ARBA00022884"/>
    </source>
</evidence>
<proteinExistence type="inferred from homology"/>
<evidence type="ECO:0000256" key="3">
    <source>
        <dbReference type="ARBA" id="ARBA00012177"/>
    </source>
</evidence>
<dbReference type="CDD" id="cd00593">
    <property type="entry name" value="RIBOc"/>
    <property type="match status" value="1"/>
</dbReference>
<accession>A0A1E4SCR0</accession>
<dbReference type="EMBL" id="KV453915">
    <property type="protein sequence ID" value="ODV77248.1"/>
    <property type="molecule type" value="Genomic_DNA"/>
</dbReference>
<dbReference type="OrthoDB" id="2392202at2759"/>
<dbReference type="InterPro" id="IPR014720">
    <property type="entry name" value="dsRBD_dom"/>
</dbReference>
<dbReference type="EC" id="3.1.26.3" evidence="3"/>
<evidence type="ECO:0000313" key="13">
    <source>
        <dbReference type="Proteomes" id="UP000094285"/>
    </source>
</evidence>
<keyword evidence="6" id="KW-0378">Hydrolase</keyword>
<dbReference type="Pfam" id="PF18497">
    <property type="entry name" value="RNase_3_N"/>
    <property type="match status" value="1"/>
</dbReference>
<dbReference type="Gene3D" id="1.10.1520.10">
    <property type="entry name" value="Ribonuclease III domain"/>
    <property type="match status" value="1"/>
</dbReference>
<feature type="domain" description="RNase III" evidence="11">
    <location>
        <begin position="155"/>
        <end position="277"/>
    </location>
</feature>
<evidence type="ECO:0000256" key="9">
    <source>
        <dbReference type="SAM" id="MobiDB-lite"/>
    </source>
</evidence>
<dbReference type="Proteomes" id="UP000094285">
    <property type="component" value="Unassembled WGS sequence"/>
</dbReference>
<protein>
    <recommendedName>
        <fullName evidence="3">ribonuclease III</fullName>
        <ecNumber evidence="3">3.1.26.3</ecNumber>
    </recommendedName>
</protein>
<dbReference type="GO" id="GO:0034475">
    <property type="term" value="P:U4 snRNA 3'-end processing"/>
    <property type="evidence" value="ECO:0007669"/>
    <property type="project" value="UniProtKB-ARBA"/>
</dbReference>
<dbReference type="SUPFAM" id="SSF54768">
    <property type="entry name" value="dsRNA-binding domain-like"/>
    <property type="match status" value="2"/>
</dbReference>
<dbReference type="GO" id="GO:0004525">
    <property type="term" value="F:ribonuclease III activity"/>
    <property type="evidence" value="ECO:0007669"/>
    <property type="project" value="UniProtKB-EC"/>
</dbReference>
<evidence type="ECO:0000259" key="11">
    <source>
        <dbReference type="PROSITE" id="PS50142"/>
    </source>
</evidence>
<sequence length="504" mass="56648">MDRGTEDGSSKRQNSSLQNGNSEIGLVEVQKLEYGTRTLQKSVRLIVNDAPDVIELERISNSSSTDPSIKAELEQNKLLHLASQLKTKYKLGQLKIFDDIAESHVEISDEEKTKLEAISELPEDKMQIDIPYLTPSALVLSHTGLDGTMPPLPVIKDPHLYERVFIHKSTINLKSYLQQHELINLHNERLEFLGDSILNNLATLIIYDRFPGASEGDLTKIRSHLIDNKTLKEFSFEYGLNKKLRTNINEEILKLSDQKIYADIFEAYVGALGIERGLDFAEIKDWLAKLYEKKLSEFDIEYDIQPLNKEAKTELYSVLGTAQFHPTYHVISKGDGTNQPFEIECKMGNDVLGFGTASNMKDAGLRAAMTALNNKPMLEKYHKLRMATDRKESVKLTKKVKVPEEEPAKPKLVMVNSSIFPVKGNEDDPLDSDAKNRLYAEIGKRIGEVPQYEIASINNGVAVVELKIKGVTVATATDKSKKRAMTRAAMALVNNREALEELCK</sequence>
<dbReference type="PANTHER" id="PTHR11207:SF0">
    <property type="entry name" value="RIBONUCLEASE 3"/>
    <property type="match status" value="1"/>
</dbReference>
<evidence type="ECO:0000256" key="6">
    <source>
        <dbReference type="ARBA" id="ARBA00022801"/>
    </source>
</evidence>
<organism evidence="12 13">
    <name type="scientific">Suhomyces tanzawaensis NRRL Y-17324</name>
    <dbReference type="NCBI Taxonomy" id="984487"/>
    <lineage>
        <taxon>Eukaryota</taxon>
        <taxon>Fungi</taxon>
        <taxon>Dikarya</taxon>
        <taxon>Ascomycota</taxon>
        <taxon>Saccharomycotina</taxon>
        <taxon>Pichiomycetes</taxon>
        <taxon>Debaryomycetaceae</taxon>
        <taxon>Suhomyces</taxon>
    </lineage>
</organism>
<dbReference type="GO" id="GO:0034963">
    <property type="term" value="P:box C/D sno(s)RNA processing"/>
    <property type="evidence" value="ECO:0007669"/>
    <property type="project" value="UniProtKB-ARBA"/>
</dbReference>
<dbReference type="GO" id="GO:0005654">
    <property type="term" value="C:nucleoplasm"/>
    <property type="evidence" value="ECO:0007669"/>
    <property type="project" value="TreeGrafter"/>
</dbReference>
<dbReference type="InterPro" id="IPR044449">
    <property type="entry name" value="Rnt1/Pac1_DSRM_fungi"/>
</dbReference>
<dbReference type="HAMAP" id="MF_00104">
    <property type="entry name" value="RNase_III"/>
    <property type="match status" value="1"/>
</dbReference>
<dbReference type="SMART" id="SM00535">
    <property type="entry name" value="RIBOc"/>
    <property type="match status" value="1"/>
</dbReference>
<dbReference type="STRING" id="984487.A0A1E4SCR0"/>
<dbReference type="GO" id="GO:0003725">
    <property type="term" value="F:double-stranded RNA binding"/>
    <property type="evidence" value="ECO:0007669"/>
    <property type="project" value="InterPro"/>
</dbReference>
<dbReference type="SMART" id="SM00358">
    <property type="entry name" value="DSRM"/>
    <property type="match status" value="2"/>
</dbReference>
<keyword evidence="4" id="KW-0540">Nuclease</keyword>
<dbReference type="Pfam" id="PF00636">
    <property type="entry name" value="Ribonuclease_3"/>
    <property type="match status" value="1"/>
</dbReference>
<evidence type="ECO:0000256" key="2">
    <source>
        <dbReference type="ARBA" id="ARBA00010183"/>
    </source>
</evidence>
<dbReference type="InterPro" id="IPR000999">
    <property type="entry name" value="RNase_III_dom"/>
</dbReference>